<evidence type="ECO:0000313" key="3">
    <source>
        <dbReference type="Proteomes" id="UP001163046"/>
    </source>
</evidence>
<feature type="compositionally biased region" description="Polar residues" evidence="1">
    <location>
        <begin position="1"/>
        <end position="14"/>
    </location>
</feature>
<evidence type="ECO:0000313" key="2">
    <source>
        <dbReference type="EMBL" id="KAJ7385458.1"/>
    </source>
</evidence>
<proteinExistence type="predicted"/>
<name>A0A9W9ZPE1_9CNID</name>
<comment type="caution">
    <text evidence="2">The sequence shown here is derived from an EMBL/GenBank/DDBJ whole genome shotgun (WGS) entry which is preliminary data.</text>
</comment>
<dbReference type="EMBL" id="MU825881">
    <property type="protein sequence ID" value="KAJ7385458.1"/>
    <property type="molecule type" value="Genomic_DNA"/>
</dbReference>
<dbReference type="OrthoDB" id="5970311at2759"/>
<accession>A0A9W9ZPE1</accession>
<sequence length="108" mass="12328">MASGSDSPSSQRSLTMEAFTDEDLDEEDKQPLQDKHCVSYLEETKAPNKHFCRRNSARSGVAQRLWYPLRHCSSPSHSVWSPLSPQKVRKVPRFLPAHLTGYLELSTR</sequence>
<protein>
    <submittedName>
        <fullName evidence="2">Uncharacterized protein</fullName>
    </submittedName>
</protein>
<keyword evidence="3" id="KW-1185">Reference proteome</keyword>
<dbReference type="AlphaFoldDB" id="A0A9W9ZPE1"/>
<organism evidence="2 3">
    <name type="scientific">Desmophyllum pertusum</name>
    <dbReference type="NCBI Taxonomy" id="174260"/>
    <lineage>
        <taxon>Eukaryota</taxon>
        <taxon>Metazoa</taxon>
        <taxon>Cnidaria</taxon>
        <taxon>Anthozoa</taxon>
        <taxon>Hexacorallia</taxon>
        <taxon>Scleractinia</taxon>
        <taxon>Caryophylliina</taxon>
        <taxon>Caryophylliidae</taxon>
        <taxon>Desmophyllum</taxon>
    </lineage>
</organism>
<evidence type="ECO:0000256" key="1">
    <source>
        <dbReference type="SAM" id="MobiDB-lite"/>
    </source>
</evidence>
<gene>
    <name evidence="2" type="ORF">OS493_016542</name>
</gene>
<feature type="compositionally biased region" description="Acidic residues" evidence="1">
    <location>
        <begin position="19"/>
        <end position="28"/>
    </location>
</feature>
<reference evidence="2" key="1">
    <citation type="submission" date="2023-01" db="EMBL/GenBank/DDBJ databases">
        <title>Genome assembly of the deep-sea coral Lophelia pertusa.</title>
        <authorList>
            <person name="Herrera S."/>
            <person name="Cordes E."/>
        </authorList>
    </citation>
    <scope>NUCLEOTIDE SEQUENCE</scope>
    <source>
        <strain evidence="2">USNM1676648</strain>
        <tissue evidence="2">Polyp</tissue>
    </source>
</reference>
<feature type="region of interest" description="Disordered" evidence="1">
    <location>
        <begin position="1"/>
        <end position="33"/>
    </location>
</feature>
<dbReference type="Proteomes" id="UP001163046">
    <property type="component" value="Unassembled WGS sequence"/>
</dbReference>